<dbReference type="Proteomes" id="UP001057452">
    <property type="component" value="Chromosome 14"/>
</dbReference>
<dbReference type="EMBL" id="CM043798">
    <property type="protein sequence ID" value="KAI4813635.1"/>
    <property type="molecule type" value="Genomic_DNA"/>
</dbReference>
<reference evidence="1" key="1">
    <citation type="submission" date="2022-05" db="EMBL/GenBank/DDBJ databases">
        <title>Chromosome-level genome of Chaenocephalus aceratus.</title>
        <authorList>
            <person name="Park H."/>
        </authorList>
    </citation>
    <scope>NUCLEOTIDE SEQUENCE</scope>
    <source>
        <strain evidence="1">KU_202001</strain>
    </source>
</reference>
<proteinExistence type="predicted"/>
<keyword evidence="2" id="KW-1185">Reference proteome</keyword>
<name>A0ACB9WIY0_CHAAC</name>
<protein>
    <submittedName>
        <fullName evidence="1">Uncharacterized protein</fullName>
    </submittedName>
</protein>
<sequence>MLNERSSKDLEQMQLKNNKLLQDSEQLSAAKQHLSLENQQNANELKIREDEVNQMRQEMAKQKKMRETIQKKFHQMEDQKSDVEVQRETLRAQIAALGERYNLESSQKQVESDRKAIDELVRERDILNKNMIKAALSTEKQQSLVKLLEQDKKTLEHEISGFRLEAQKQRKIIQQLEKERDRNINETSSLMQKVQQKVDDVEVREMEIFDWRKKVTEAECKLKQQENLLESVVSERNLYSKNLIEAQVTRLRDEITGKELALTKDQQEHKCLEKDNETLKGELQLMKLQLEETKQRVDSQKAEQLKLQKIIADADAEQIQQKKQLEQVIRERDNLVKQLLHRNDERALLYEKIRIQQSILSKGDFHYNQRMDDVLQPARRYFNQPVGTSTSRRYFNQPVGTSTSPRELFHLQRELLRERTRNSVLEDQLRPINIHRWRRLEGSDPGRYELIQKIQSLQKRLIAKTQELEEHELLLQEKEKLYVELKHILARQPGPEAAEQLQQCQWILRERTKKLKALIAELRMVDSKMNEYKSENQRLANEMANIKKKYLSQKMLHSEQRGRSKVEQPEPLPQLSTKAHFTGGGFRIDVPVRR</sequence>
<evidence type="ECO:0000313" key="1">
    <source>
        <dbReference type="EMBL" id="KAI4813635.1"/>
    </source>
</evidence>
<accession>A0ACB9WIY0</accession>
<gene>
    <name evidence="1" type="ORF">KUCAC02_002869</name>
</gene>
<evidence type="ECO:0000313" key="2">
    <source>
        <dbReference type="Proteomes" id="UP001057452"/>
    </source>
</evidence>
<comment type="caution">
    <text evidence="1">The sequence shown here is derived from an EMBL/GenBank/DDBJ whole genome shotgun (WGS) entry which is preliminary data.</text>
</comment>
<organism evidence="1 2">
    <name type="scientific">Chaenocephalus aceratus</name>
    <name type="common">Blackfin icefish</name>
    <name type="synonym">Chaenichthys aceratus</name>
    <dbReference type="NCBI Taxonomy" id="36190"/>
    <lineage>
        <taxon>Eukaryota</taxon>
        <taxon>Metazoa</taxon>
        <taxon>Chordata</taxon>
        <taxon>Craniata</taxon>
        <taxon>Vertebrata</taxon>
        <taxon>Euteleostomi</taxon>
        <taxon>Actinopterygii</taxon>
        <taxon>Neopterygii</taxon>
        <taxon>Teleostei</taxon>
        <taxon>Neoteleostei</taxon>
        <taxon>Acanthomorphata</taxon>
        <taxon>Eupercaria</taxon>
        <taxon>Perciformes</taxon>
        <taxon>Notothenioidei</taxon>
        <taxon>Channichthyidae</taxon>
        <taxon>Chaenocephalus</taxon>
    </lineage>
</organism>